<keyword evidence="4 6" id="KW-1133">Transmembrane helix</keyword>
<keyword evidence="5 6" id="KW-0472">Membrane</keyword>
<dbReference type="EMBL" id="JABFRW010000205">
    <property type="protein sequence ID" value="NOT35589.1"/>
    <property type="molecule type" value="Genomic_DNA"/>
</dbReference>
<comment type="caution">
    <text evidence="7">The sequence shown here is derived from an EMBL/GenBank/DDBJ whole genome shotgun (WGS) entry which is preliminary data.</text>
</comment>
<evidence type="ECO:0000256" key="2">
    <source>
        <dbReference type="ARBA" id="ARBA00022475"/>
    </source>
</evidence>
<organism evidence="7 8">
    <name type="scientific">Eiseniibacteriota bacterium</name>
    <dbReference type="NCBI Taxonomy" id="2212470"/>
    <lineage>
        <taxon>Bacteria</taxon>
        <taxon>Candidatus Eiseniibacteriota</taxon>
    </lineage>
</organism>
<evidence type="ECO:0000256" key="5">
    <source>
        <dbReference type="ARBA" id="ARBA00023136"/>
    </source>
</evidence>
<feature type="transmembrane region" description="Helical" evidence="6">
    <location>
        <begin position="6"/>
        <end position="23"/>
    </location>
</feature>
<dbReference type="Proteomes" id="UP000580839">
    <property type="component" value="Unassembled WGS sequence"/>
</dbReference>
<evidence type="ECO:0000256" key="4">
    <source>
        <dbReference type="ARBA" id="ARBA00022989"/>
    </source>
</evidence>
<dbReference type="AlphaFoldDB" id="A0A849T2S7"/>
<reference evidence="7 8" key="1">
    <citation type="submission" date="2020-04" db="EMBL/GenBank/DDBJ databases">
        <title>Metagenomic profiling of ammonia- and methane-oxidizing microorganisms in a Dutch drinking water treatment plant.</title>
        <authorList>
            <person name="Poghosyan L."/>
            <person name="Leucker S."/>
        </authorList>
    </citation>
    <scope>NUCLEOTIDE SEQUENCE [LARGE SCALE GENOMIC DNA]</scope>
    <source>
        <strain evidence="7">S-RSF-IL-03</strain>
    </source>
</reference>
<gene>
    <name evidence="7" type="ORF">HOP12_15700</name>
</gene>
<evidence type="ECO:0000313" key="7">
    <source>
        <dbReference type="EMBL" id="NOT35589.1"/>
    </source>
</evidence>
<evidence type="ECO:0000313" key="8">
    <source>
        <dbReference type="Proteomes" id="UP000580839"/>
    </source>
</evidence>
<dbReference type="GO" id="GO:0044781">
    <property type="term" value="P:bacterial-type flagellum organization"/>
    <property type="evidence" value="ECO:0007669"/>
    <property type="project" value="InterPro"/>
</dbReference>
<proteinExistence type="predicted"/>
<keyword evidence="3 6" id="KW-0812">Transmembrane</keyword>
<dbReference type="InterPro" id="IPR022781">
    <property type="entry name" value="Flagellar_biosynth_FliO"/>
</dbReference>
<feature type="non-terminal residue" evidence="7">
    <location>
        <position position="131"/>
    </location>
</feature>
<evidence type="ECO:0000256" key="6">
    <source>
        <dbReference type="SAM" id="Phobius"/>
    </source>
</evidence>
<keyword evidence="7" id="KW-0966">Cell projection</keyword>
<comment type="subcellular location">
    <subcellularLocation>
        <location evidence="1">Cell membrane</location>
    </subcellularLocation>
</comment>
<keyword evidence="7" id="KW-0969">Cilium</keyword>
<protein>
    <submittedName>
        <fullName evidence="7">Flagellar biosynthetic protein FliO</fullName>
    </submittedName>
</protein>
<evidence type="ECO:0000256" key="1">
    <source>
        <dbReference type="ARBA" id="ARBA00004236"/>
    </source>
</evidence>
<keyword evidence="7" id="KW-0282">Flagellum</keyword>
<name>A0A849T2S7_UNCEI</name>
<evidence type="ECO:0000256" key="3">
    <source>
        <dbReference type="ARBA" id="ARBA00022692"/>
    </source>
</evidence>
<dbReference type="Pfam" id="PF04347">
    <property type="entry name" value="FliO"/>
    <property type="match status" value="1"/>
</dbReference>
<sequence>MMGSWLGVAGALIAVAGAIALLARGLQRMPRLGASNPEMPLAIVHRIAIGPRQGIALLRAFDRLMVVSIADSGTRLIAELDDPTLLARLQATPAPAAMLAQKLREAFSRGSRSGAAVLVAGVALTLPRASA</sequence>
<dbReference type="GO" id="GO:0016020">
    <property type="term" value="C:membrane"/>
    <property type="evidence" value="ECO:0007669"/>
    <property type="project" value="InterPro"/>
</dbReference>
<accession>A0A849T2S7</accession>
<keyword evidence="2" id="KW-1003">Cell membrane</keyword>